<keyword evidence="4 5" id="KW-0274">FAD</keyword>
<dbReference type="Gene3D" id="3.50.50.60">
    <property type="entry name" value="FAD/NAD(P)-binding domain"/>
    <property type="match status" value="1"/>
</dbReference>
<evidence type="ECO:0000313" key="7">
    <source>
        <dbReference type="EMBL" id="MBB6252838.1"/>
    </source>
</evidence>
<dbReference type="PROSITE" id="PS00624">
    <property type="entry name" value="GMC_OXRED_2"/>
    <property type="match status" value="1"/>
</dbReference>
<dbReference type="Pfam" id="PF00732">
    <property type="entry name" value="GMC_oxred_N"/>
    <property type="match status" value="1"/>
</dbReference>
<dbReference type="SUPFAM" id="SSF51905">
    <property type="entry name" value="FAD/NAD(P)-binding domain"/>
    <property type="match status" value="1"/>
</dbReference>
<feature type="binding site" evidence="5">
    <location>
        <position position="88"/>
    </location>
    <ligand>
        <name>FAD</name>
        <dbReference type="ChEBI" id="CHEBI:57692"/>
    </ligand>
</feature>
<evidence type="ECO:0000256" key="1">
    <source>
        <dbReference type="ARBA" id="ARBA00001974"/>
    </source>
</evidence>
<organism evidence="7 8">
    <name type="scientific">Nitrospirillum iridis</name>
    <dbReference type="NCBI Taxonomy" id="765888"/>
    <lineage>
        <taxon>Bacteria</taxon>
        <taxon>Pseudomonadati</taxon>
        <taxon>Pseudomonadota</taxon>
        <taxon>Alphaproteobacteria</taxon>
        <taxon>Rhodospirillales</taxon>
        <taxon>Azospirillaceae</taxon>
        <taxon>Nitrospirillum</taxon>
    </lineage>
</organism>
<dbReference type="GO" id="GO:0050660">
    <property type="term" value="F:flavin adenine dinucleotide binding"/>
    <property type="evidence" value="ECO:0007669"/>
    <property type="project" value="InterPro"/>
</dbReference>
<dbReference type="GO" id="GO:0016614">
    <property type="term" value="F:oxidoreductase activity, acting on CH-OH group of donors"/>
    <property type="evidence" value="ECO:0007669"/>
    <property type="project" value="InterPro"/>
</dbReference>
<dbReference type="PANTHER" id="PTHR11552">
    <property type="entry name" value="GLUCOSE-METHANOL-CHOLINE GMC OXIDOREDUCTASE"/>
    <property type="match status" value="1"/>
</dbReference>
<feature type="domain" description="Glucose-methanol-choline oxidoreductase N-terminal" evidence="6">
    <location>
        <begin position="258"/>
        <end position="272"/>
    </location>
</feature>
<evidence type="ECO:0000256" key="4">
    <source>
        <dbReference type="ARBA" id="ARBA00022827"/>
    </source>
</evidence>
<comment type="similarity">
    <text evidence="2">Belongs to the GMC oxidoreductase family.</text>
</comment>
<dbReference type="PIRSF" id="PIRSF000137">
    <property type="entry name" value="Alcohol_oxidase"/>
    <property type="match status" value="1"/>
</dbReference>
<proteinExistence type="inferred from homology"/>
<gene>
    <name evidence="7" type="ORF">FHS74_003406</name>
</gene>
<dbReference type="InterPro" id="IPR007867">
    <property type="entry name" value="GMC_OxRtase_C"/>
</dbReference>
<dbReference type="InterPro" id="IPR000172">
    <property type="entry name" value="GMC_OxRdtase_N"/>
</dbReference>
<protein>
    <submittedName>
        <fullName evidence="7">Choline dehydrogenase-like flavoprotein</fullName>
    </submittedName>
</protein>
<comment type="cofactor">
    <cofactor evidence="1 5">
        <name>FAD</name>
        <dbReference type="ChEBI" id="CHEBI:57692"/>
    </cofactor>
</comment>
<keyword evidence="3" id="KW-0285">Flavoprotein</keyword>
<evidence type="ECO:0000259" key="6">
    <source>
        <dbReference type="PROSITE" id="PS00624"/>
    </source>
</evidence>
<dbReference type="PANTHER" id="PTHR11552:SF147">
    <property type="entry name" value="CHOLINE DEHYDROGENASE, MITOCHONDRIAL"/>
    <property type="match status" value="1"/>
</dbReference>
<dbReference type="Pfam" id="PF05199">
    <property type="entry name" value="GMC_oxred_C"/>
    <property type="match status" value="1"/>
</dbReference>
<evidence type="ECO:0000313" key="8">
    <source>
        <dbReference type="Proteomes" id="UP000539175"/>
    </source>
</evidence>
<accession>A0A7X0EDK2</accession>
<evidence type="ECO:0000256" key="5">
    <source>
        <dbReference type="PIRSR" id="PIRSR000137-2"/>
    </source>
</evidence>
<sequence>MTATEADIFDYIVVGAGSAGCVLANRLSADPAVRVALVEAGGKDDWIWFHIPVGYLFAIGNPRADWMFKTEAVPGLNGRSLAYPRGKVLGGCSAINAMIYMRGQAADYDGWRQMGLAGWGWEDVLPIFLAQEDHVAGGSLFHGAGGEWHVDHPRIRWALLDAFIAAAEQCGIPRTDDFNRGDNEGCGYFQVNQKGGRRWSAARAFLDPVRHRPNLSVITGALAERLVIENRRATGVRLRMPGGTRTLTARREVVVATGAVATPALLERSGIGAGARLRDLGVEVVADRPGVGENLQDHLQLRPIFKVTGVPTMNGLYQSLPRRAWMGLDYALRRRGPLTMAPSQLGAFTRSGPEYATPNLQFHIQPLSLDTFGDALHPFGAFTASVCNLRPTSRGAIHARSPDPADAPLIQPNYLATEEDRRVAVDSLRLARRVAQAPALAAFKPEEYKPGIHLQSDQEIAHAAGDVGTTIFHPVGTARMGTTDDPLAVTDDRLRVIGVEGLRVADASVMPRITSGNTAAPTMMIAERAGRMILQDWRHRPSA</sequence>
<dbReference type="RefSeq" id="WP_184802635.1">
    <property type="nucleotide sequence ID" value="NZ_JACIIZ010000009.1"/>
</dbReference>
<dbReference type="InterPro" id="IPR036188">
    <property type="entry name" value="FAD/NAD-bd_sf"/>
</dbReference>
<dbReference type="SUPFAM" id="SSF54373">
    <property type="entry name" value="FAD-linked reductases, C-terminal domain"/>
    <property type="match status" value="1"/>
</dbReference>
<dbReference type="InterPro" id="IPR012132">
    <property type="entry name" value="GMC_OxRdtase"/>
</dbReference>
<reference evidence="7 8" key="1">
    <citation type="submission" date="2020-08" db="EMBL/GenBank/DDBJ databases">
        <title>Genomic Encyclopedia of Type Strains, Phase IV (KMG-IV): sequencing the most valuable type-strain genomes for metagenomic binning, comparative biology and taxonomic classification.</title>
        <authorList>
            <person name="Goeker M."/>
        </authorList>
    </citation>
    <scope>NUCLEOTIDE SEQUENCE [LARGE SCALE GENOMIC DNA]</scope>
    <source>
        <strain evidence="7 8">DSM 22198</strain>
    </source>
</reference>
<evidence type="ECO:0000256" key="3">
    <source>
        <dbReference type="ARBA" id="ARBA00022630"/>
    </source>
</evidence>
<name>A0A7X0EDK2_9PROT</name>
<dbReference type="Proteomes" id="UP000539175">
    <property type="component" value="Unassembled WGS sequence"/>
</dbReference>
<dbReference type="AlphaFoldDB" id="A0A7X0EDK2"/>
<dbReference type="EMBL" id="JACIIZ010000009">
    <property type="protein sequence ID" value="MBB6252838.1"/>
    <property type="molecule type" value="Genomic_DNA"/>
</dbReference>
<dbReference type="Gene3D" id="3.30.560.10">
    <property type="entry name" value="Glucose Oxidase, domain 3"/>
    <property type="match status" value="1"/>
</dbReference>
<evidence type="ECO:0000256" key="2">
    <source>
        <dbReference type="ARBA" id="ARBA00010790"/>
    </source>
</evidence>
<keyword evidence="8" id="KW-1185">Reference proteome</keyword>
<comment type="caution">
    <text evidence="7">The sequence shown here is derived from an EMBL/GenBank/DDBJ whole genome shotgun (WGS) entry which is preliminary data.</text>
</comment>